<protein>
    <submittedName>
        <fullName evidence="2">Uncharacterized protein</fullName>
    </submittedName>
</protein>
<dbReference type="EMBL" id="NEDP02076630">
    <property type="protein sequence ID" value="OWF36376.1"/>
    <property type="molecule type" value="Genomic_DNA"/>
</dbReference>
<reference evidence="2 3" key="1">
    <citation type="journal article" date="2017" name="Nat. Ecol. Evol.">
        <title>Scallop genome provides insights into evolution of bilaterian karyotype and development.</title>
        <authorList>
            <person name="Wang S."/>
            <person name="Zhang J."/>
            <person name="Jiao W."/>
            <person name="Li J."/>
            <person name="Xun X."/>
            <person name="Sun Y."/>
            <person name="Guo X."/>
            <person name="Huan P."/>
            <person name="Dong B."/>
            <person name="Zhang L."/>
            <person name="Hu X."/>
            <person name="Sun X."/>
            <person name="Wang J."/>
            <person name="Zhao C."/>
            <person name="Wang Y."/>
            <person name="Wang D."/>
            <person name="Huang X."/>
            <person name="Wang R."/>
            <person name="Lv J."/>
            <person name="Li Y."/>
            <person name="Zhang Z."/>
            <person name="Liu B."/>
            <person name="Lu W."/>
            <person name="Hui Y."/>
            <person name="Liang J."/>
            <person name="Zhou Z."/>
            <person name="Hou R."/>
            <person name="Li X."/>
            <person name="Liu Y."/>
            <person name="Li H."/>
            <person name="Ning X."/>
            <person name="Lin Y."/>
            <person name="Zhao L."/>
            <person name="Xing Q."/>
            <person name="Dou J."/>
            <person name="Li Y."/>
            <person name="Mao J."/>
            <person name="Guo H."/>
            <person name="Dou H."/>
            <person name="Li T."/>
            <person name="Mu C."/>
            <person name="Jiang W."/>
            <person name="Fu Q."/>
            <person name="Fu X."/>
            <person name="Miao Y."/>
            <person name="Liu J."/>
            <person name="Yu Q."/>
            <person name="Li R."/>
            <person name="Liao H."/>
            <person name="Li X."/>
            <person name="Kong Y."/>
            <person name="Jiang Z."/>
            <person name="Chourrout D."/>
            <person name="Li R."/>
            <person name="Bao Z."/>
        </authorList>
    </citation>
    <scope>NUCLEOTIDE SEQUENCE [LARGE SCALE GENOMIC DNA]</scope>
    <source>
        <strain evidence="2 3">PY_sf001</strain>
    </source>
</reference>
<comment type="caution">
    <text evidence="2">The sequence shown here is derived from an EMBL/GenBank/DDBJ whole genome shotgun (WGS) entry which is preliminary data.</text>
</comment>
<evidence type="ECO:0000313" key="3">
    <source>
        <dbReference type="Proteomes" id="UP000242188"/>
    </source>
</evidence>
<dbReference type="PANTHER" id="PTHR20765:SF1">
    <property type="entry name" value="EQUILIBRATIVE NUCLEOBASE TRANSPORTER 1"/>
    <property type="match status" value="1"/>
</dbReference>
<keyword evidence="1" id="KW-0472">Membrane</keyword>
<keyword evidence="1" id="KW-1133">Transmembrane helix</keyword>
<keyword evidence="3" id="KW-1185">Reference proteome</keyword>
<dbReference type="AlphaFoldDB" id="A0A210PIY0"/>
<organism evidence="2 3">
    <name type="scientific">Mizuhopecten yessoensis</name>
    <name type="common">Japanese scallop</name>
    <name type="synonym">Patinopecten yessoensis</name>
    <dbReference type="NCBI Taxonomy" id="6573"/>
    <lineage>
        <taxon>Eukaryota</taxon>
        <taxon>Metazoa</taxon>
        <taxon>Spiralia</taxon>
        <taxon>Lophotrochozoa</taxon>
        <taxon>Mollusca</taxon>
        <taxon>Bivalvia</taxon>
        <taxon>Autobranchia</taxon>
        <taxon>Pteriomorphia</taxon>
        <taxon>Pectinida</taxon>
        <taxon>Pectinoidea</taxon>
        <taxon>Pectinidae</taxon>
        <taxon>Mizuhopecten</taxon>
    </lineage>
</organism>
<evidence type="ECO:0000313" key="2">
    <source>
        <dbReference type="EMBL" id="OWF36376.1"/>
    </source>
</evidence>
<proteinExistence type="predicted"/>
<gene>
    <name evidence="2" type="ORF">KP79_PYT16165</name>
</gene>
<dbReference type="PANTHER" id="PTHR20765">
    <property type="entry name" value="SOLUTE CARRIER FAMILY 43 MEMBER 3-RELATED"/>
    <property type="match status" value="1"/>
</dbReference>
<feature type="transmembrane region" description="Helical" evidence="1">
    <location>
        <begin position="12"/>
        <end position="33"/>
    </location>
</feature>
<sequence>MVNCSFNKRHLTLIWAIMECLFFTGIVFGWSWLSVTLRRDRYFLDLCNITLEDEVPEIIPNTVLNTDMLTELDTPVIRTNINKNKPRRKCRPRKKHRTTTPPPEPMYELYDPFPLNDSRYFCDEQEERLEMGNAIVMIIRHGLLLPLGIFLDAYGTTRTRLISV</sequence>
<dbReference type="OrthoDB" id="330047at2759"/>
<name>A0A210PIY0_MIZYE</name>
<keyword evidence="1" id="KW-0812">Transmembrane</keyword>
<dbReference type="Proteomes" id="UP000242188">
    <property type="component" value="Unassembled WGS sequence"/>
</dbReference>
<evidence type="ECO:0000256" key="1">
    <source>
        <dbReference type="SAM" id="Phobius"/>
    </source>
</evidence>
<dbReference type="InterPro" id="IPR027197">
    <property type="entry name" value="SLC43A3"/>
</dbReference>
<accession>A0A210PIY0</accession>